<reference evidence="2" key="1">
    <citation type="submission" date="2022-11" db="EMBL/GenBank/DDBJ databases">
        <authorList>
            <person name="Petersen C."/>
        </authorList>
    </citation>
    <scope>NUCLEOTIDE SEQUENCE</scope>
    <source>
        <strain evidence="2">IBT 30761</strain>
    </source>
</reference>
<feature type="compositionally biased region" description="Polar residues" evidence="1">
    <location>
        <begin position="66"/>
        <end position="75"/>
    </location>
</feature>
<keyword evidence="3" id="KW-1185">Reference proteome</keyword>
<proteinExistence type="predicted"/>
<feature type="region of interest" description="Disordered" evidence="1">
    <location>
        <begin position="278"/>
        <end position="302"/>
    </location>
</feature>
<dbReference type="Proteomes" id="UP001149074">
    <property type="component" value="Unassembled WGS sequence"/>
</dbReference>
<gene>
    <name evidence="2" type="ORF">N7532_009535</name>
</gene>
<dbReference type="GeneID" id="81361005"/>
<protein>
    <submittedName>
        <fullName evidence="2">Uncharacterized protein</fullName>
    </submittedName>
</protein>
<accession>A0A9W9EZN1</accession>
<name>A0A9W9EZN1_9EURO</name>
<dbReference type="RefSeq" id="XP_056472832.1">
    <property type="nucleotide sequence ID" value="XM_056622026.1"/>
</dbReference>
<comment type="caution">
    <text evidence="2">The sequence shown here is derived from an EMBL/GenBank/DDBJ whole genome shotgun (WGS) entry which is preliminary data.</text>
</comment>
<evidence type="ECO:0000313" key="3">
    <source>
        <dbReference type="Proteomes" id="UP001149074"/>
    </source>
</evidence>
<dbReference type="EMBL" id="JAPQKI010000009">
    <property type="protein sequence ID" value="KAJ5090851.1"/>
    <property type="molecule type" value="Genomic_DNA"/>
</dbReference>
<feature type="region of interest" description="Disordered" evidence="1">
    <location>
        <begin position="51"/>
        <end position="75"/>
    </location>
</feature>
<organism evidence="2 3">
    <name type="scientific">Penicillium argentinense</name>
    <dbReference type="NCBI Taxonomy" id="1131581"/>
    <lineage>
        <taxon>Eukaryota</taxon>
        <taxon>Fungi</taxon>
        <taxon>Dikarya</taxon>
        <taxon>Ascomycota</taxon>
        <taxon>Pezizomycotina</taxon>
        <taxon>Eurotiomycetes</taxon>
        <taxon>Eurotiomycetidae</taxon>
        <taxon>Eurotiales</taxon>
        <taxon>Aspergillaceae</taxon>
        <taxon>Penicillium</taxon>
    </lineage>
</organism>
<sequence>MHKNGNKISAETSDDLTEPDLRPTIWIWKIGFRHAGIAVWRAAEGNQMEISSGAKGARRRRRGLPCNTQLSPPGSSLKQCLQQVIGTIAGYLSETHGIGSHDAAGGFVSQEPYGRKLPTVLGLAQIELHHSMIPELFLVPLSCRYGRAGPFAEGQPIWILGTRRALSLDVGWIVVPEQEALMQLCTGSELTEFRDLGTASTYCDTALSSVHVVLKMCAHNSPHFWALDRSDRSDWMCGRSRSPSGGRSVEASTTQYAASTRTLCSHCSSIHEDGDPRSFKMGDANTSLNLGTRPRIDHWPSG</sequence>
<evidence type="ECO:0000256" key="1">
    <source>
        <dbReference type="SAM" id="MobiDB-lite"/>
    </source>
</evidence>
<dbReference type="AlphaFoldDB" id="A0A9W9EZN1"/>
<reference evidence="2" key="2">
    <citation type="journal article" date="2023" name="IMA Fungus">
        <title>Comparative genomic study of the Penicillium genus elucidates a diverse pangenome and 15 lateral gene transfer events.</title>
        <authorList>
            <person name="Petersen C."/>
            <person name="Sorensen T."/>
            <person name="Nielsen M.R."/>
            <person name="Sondergaard T.E."/>
            <person name="Sorensen J.L."/>
            <person name="Fitzpatrick D.A."/>
            <person name="Frisvad J.C."/>
            <person name="Nielsen K.L."/>
        </authorList>
    </citation>
    <scope>NUCLEOTIDE SEQUENCE</scope>
    <source>
        <strain evidence="2">IBT 30761</strain>
    </source>
</reference>
<evidence type="ECO:0000313" key="2">
    <source>
        <dbReference type="EMBL" id="KAJ5090851.1"/>
    </source>
</evidence>